<keyword evidence="1" id="KW-1133">Transmembrane helix</keyword>
<reference evidence="2" key="2">
    <citation type="journal article" date="2021" name="PeerJ">
        <title>Extensive microbial diversity within the chicken gut microbiome revealed by metagenomics and culture.</title>
        <authorList>
            <person name="Gilroy R."/>
            <person name="Ravi A."/>
            <person name="Getino M."/>
            <person name="Pursley I."/>
            <person name="Horton D.L."/>
            <person name="Alikhan N.F."/>
            <person name="Baker D."/>
            <person name="Gharbi K."/>
            <person name="Hall N."/>
            <person name="Watson M."/>
            <person name="Adriaenssens E.M."/>
            <person name="Foster-Nyarko E."/>
            <person name="Jarju S."/>
            <person name="Secka A."/>
            <person name="Antonio M."/>
            <person name="Oren A."/>
            <person name="Chaudhuri R.R."/>
            <person name="La Ragione R."/>
            <person name="Hildebrand F."/>
            <person name="Pallen M.J."/>
        </authorList>
    </citation>
    <scope>NUCLEOTIDE SEQUENCE</scope>
    <source>
        <strain evidence="2">CHK154-7741</strain>
    </source>
</reference>
<evidence type="ECO:0000313" key="2">
    <source>
        <dbReference type="EMBL" id="HIU91941.1"/>
    </source>
</evidence>
<dbReference type="AlphaFoldDB" id="A0A9D1MZ40"/>
<dbReference type="InterPro" id="IPR007739">
    <property type="entry name" value="RgpF"/>
</dbReference>
<proteinExistence type="predicted"/>
<comment type="caution">
    <text evidence="2">The sequence shown here is derived from an EMBL/GenBank/DDBJ whole genome shotgun (WGS) entry which is preliminary data.</text>
</comment>
<reference evidence="2" key="1">
    <citation type="submission" date="2020-10" db="EMBL/GenBank/DDBJ databases">
        <authorList>
            <person name="Gilroy R."/>
        </authorList>
    </citation>
    <scope>NUCLEOTIDE SEQUENCE</scope>
    <source>
        <strain evidence="2">CHK154-7741</strain>
    </source>
</reference>
<evidence type="ECO:0000313" key="3">
    <source>
        <dbReference type="Proteomes" id="UP000886748"/>
    </source>
</evidence>
<feature type="transmembrane region" description="Helical" evidence="1">
    <location>
        <begin position="227"/>
        <end position="245"/>
    </location>
</feature>
<sequence length="289" mass="34193">MVNESTNNTAIFAHYDKDCIIDDYVLFYLKELKNVADRIIFVSDCELDEEQISKLKGIVDYTLAQKHGEYDFGSYKRGIQLAMENGLYENTDNLILLNDSCYGPFGSLKNLFEEMNAKDCDFWGFASNENRYGDSLFEVPEAENMHVQSYFVVLKKQVLHSNAFKDFILSVKKESTKKDIIFNYEMGLTAVLCKEGFKYCAKYNHDIFKYNMIDLFKPKVKEPCLLFKRYCLLWIYFPFILSFWFNKIRKNTQYPVEAIVADLKRHRKFSAFKHRYLKKYLLALFFGWV</sequence>
<keyword evidence="1" id="KW-0472">Membrane</keyword>
<accession>A0A9D1MZ40</accession>
<evidence type="ECO:0000256" key="1">
    <source>
        <dbReference type="SAM" id="Phobius"/>
    </source>
</evidence>
<dbReference type="Proteomes" id="UP000886748">
    <property type="component" value="Unassembled WGS sequence"/>
</dbReference>
<keyword evidence="1" id="KW-0812">Transmembrane</keyword>
<name>A0A9D1MZ40_9CLOT</name>
<dbReference type="EMBL" id="DVOD01000016">
    <property type="protein sequence ID" value="HIU91941.1"/>
    <property type="molecule type" value="Genomic_DNA"/>
</dbReference>
<gene>
    <name evidence="2" type="ORF">IAD26_02270</name>
</gene>
<dbReference type="Pfam" id="PF05045">
    <property type="entry name" value="RgpF"/>
    <property type="match status" value="1"/>
</dbReference>
<protein>
    <submittedName>
        <fullName evidence="2">Uncharacterized protein</fullName>
    </submittedName>
</protein>
<organism evidence="2 3">
    <name type="scientific">Candidatus Limenecus avicola</name>
    <dbReference type="NCBI Taxonomy" id="2840847"/>
    <lineage>
        <taxon>Bacteria</taxon>
        <taxon>Bacillati</taxon>
        <taxon>Bacillota</taxon>
        <taxon>Clostridia</taxon>
        <taxon>Eubacteriales</taxon>
        <taxon>Clostridiaceae</taxon>
        <taxon>Clostridiaceae incertae sedis</taxon>
        <taxon>Candidatus Limenecus</taxon>
    </lineage>
</organism>